<gene>
    <name evidence="2" type="ORF">FIA58_000780</name>
</gene>
<evidence type="ECO:0000256" key="1">
    <source>
        <dbReference type="SAM" id="SignalP"/>
    </source>
</evidence>
<comment type="caution">
    <text evidence="2">The sequence shown here is derived from an EMBL/GenBank/DDBJ whole genome shotgun (WGS) entry which is preliminary data.</text>
</comment>
<dbReference type="Proteomes" id="UP000817854">
    <property type="component" value="Unassembled WGS sequence"/>
</dbReference>
<sequence length="135" mass="16151">MKLIVILLFFFSNSFHVYVQSENYVGNYTKTMDSTNGDHTIRYTLELHNDGTFEFHSYNKLINGIPQERNTFGRGTWTVIKNIVHFHTETEKDFDEKYTLDFNNSTARFDHKDKTIFRFYKSKISWMELIALKKE</sequence>
<reference evidence="3" key="1">
    <citation type="submission" date="2019-05" db="EMBL/GenBank/DDBJ databases">
        <title>Flavobacterium profundi sp. nov., isolated from a deep-sea seamount.</title>
        <authorList>
            <person name="Zhang D.-C."/>
        </authorList>
    </citation>
    <scope>NUCLEOTIDE SEQUENCE [LARGE SCALE GENOMIC DNA]</scope>
    <source>
        <strain evidence="3">EC11</strain>
    </source>
</reference>
<accession>A0ABX0IK51</accession>
<dbReference type="EMBL" id="VEVQ02000001">
    <property type="protein sequence ID" value="NHN24197.1"/>
    <property type="molecule type" value="Genomic_DNA"/>
</dbReference>
<feature type="chain" id="PRO_5047150395" description="Lipocalin-like domain-containing protein" evidence="1">
    <location>
        <begin position="18"/>
        <end position="135"/>
    </location>
</feature>
<evidence type="ECO:0000313" key="2">
    <source>
        <dbReference type="EMBL" id="NHN24197.1"/>
    </source>
</evidence>
<evidence type="ECO:0008006" key="4">
    <source>
        <dbReference type="Google" id="ProtNLM"/>
    </source>
</evidence>
<organism evidence="2 3">
    <name type="scientific">Flavobacterium jejuense</name>
    <dbReference type="NCBI Taxonomy" id="1544455"/>
    <lineage>
        <taxon>Bacteria</taxon>
        <taxon>Pseudomonadati</taxon>
        <taxon>Bacteroidota</taxon>
        <taxon>Flavobacteriia</taxon>
        <taxon>Flavobacteriales</taxon>
        <taxon>Flavobacteriaceae</taxon>
        <taxon>Flavobacterium</taxon>
    </lineage>
</organism>
<keyword evidence="1" id="KW-0732">Signal</keyword>
<evidence type="ECO:0000313" key="3">
    <source>
        <dbReference type="Proteomes" id="UP000817854"/>
    </source>
</evidence>
<reference evidence="2 3" key="2">
    <citation type="submission" date="2019-05" db="EMBL/GenBank/DDBJ databases">
        <authorList>
            <person name="Lianzixin W."/>
        </authorList>
    </citation>
    <scope>NUCLEOTIDE SEQUENCE [LARGE SCALE GENOMIC DNA]</scope>
    <source>
        <strain evidence="2 3">EC11</strain>
    </source>
</reference>
<feature type="signal peptide" evidence="1">
    <location>
        <begin position="1"/>
        <end position="17"/>
    </location>
</feature>
<keyword evidence="3" id="KW-1185">Reference proteome</keyword>
<proteinExistence type="predicted"/>
<dbReference type="RefSeq" id="WP_140959018.1">
    <property type="nucleotide sequence ID" value="NZ_VEVQ02000001.1"/>
</dbReference>
<protein>
    <recommendedName>
        <fullName evidence="4">Lipocalin-like domain-containing protein</fullName>
    </recommendedName>
</protein>
<reference evidence="2 3" key="3">
    <citation type="submission" date="2020-02" db="EMBL/GenBank/DDBJ databases">
        <title>Flavobacterium profundi sp. nov., isolated from a deep-sea seamount.</title>
        <authorList>
            <person name="Zhang D.-C."/>
        </authorList>
    </citation>
    <scope>NUCLEOTIDE SEQUENCE [LARGE SCALE GENOMIC DNA]</scope>
    <source>
        <strain evidence="2 3">EC11</strain>
    </source>
</reference>
<name>A0ABX0IK51_9FLAO</name>